<dbReference type="Proteomes" id="UP001501490">
    <property type="component" value="Unassembled WGS sequence"/>
</dbReference>
<dbReference type="CDD" id="cd06170">
    <property type="entry name" value="LuxR_C_like"/>
    <property type="match status" value="1"/>
</dbReference>
<dbReference type="PRINTS" id="PR00038">
    <property type="entry name" value="HTHLUXR"/>
</dbReference>
<dbReference type="Pfam" id="PF13191">
    <property type="entry name" value="AAA_16"/>
    <property type="match status" value="1"/>
</dbReference>
<dbReference type="Pfam" id="PF25873">
    <property type="entry name" value="WHD_MalT"/>
    <property type="match status" value="1"/>
</dbReference>
<organism evidence="5 6">
    <name type="scientific">Microlunatus ginsengisoli</name>
    <dbReference type="NCBI Taxonomy" id="363863"/>
    <lineage>
        <taxon>Bacteria</taxon>
        <taxon>Bacillati</taxon>
        <taxon>Actinomycetota</taxon>
        <taxon>Actinomycetes</taxon>
        <taxon>Propionibacteriales</taxon>
        <taxon>Propionibacteriaceae</taxon>
        <taxon>Microlunatus</taxon>
    </lineage>
</organism>
<evidence type="ECO:0000313" key="6">
    <source>
        <dbReference type="Proteomes" id="UP001501490"/>
    </source>
</evidence>
<feature type="domain" description="HTH luxR-type" evidence="4">
    <location>
        <begin position="684"/>
        <end position="749"/>
    </location>
</feature>
<evidence type="ECO:0000256" key="1">
    <source>
        <dbReference type="ARBA" id="ARBA00023015"/>
    </source>
</evidence>
<protein>
    <submittedName>
        <fullName evidence="5">LuxR C-terminal-related transcriptional regulator</fullName>
    </submittedName>
</protein>
<evidence type="ECO:0000256" key="2">
    <source>
        <dbReference type="ARBA" id="ARBA00023125"/>
    </source>
</evidence>
<dbReference type="InterPro" id="IPR041664">
    <property type="entry name" value="AAA_16"/>
</dbReference>
<dbReference type="EMBL" id="BAABAB010000010">
    <property type="protein sequence ID" value="GAA3615699.1"/>
    <property type="molecule type" value="Genomic_DNA"/>
</dbReference>
<accession>A0ABP6ZPG7</accession>
<sequence length="751" mass="80656">MNRDRPVAPLLAIKQAVPPVRPGTVRRDALEQRLTGGGGRLTLVVAPAGWGKTTLLSSWLDRLDPAIRVAWVSLDEGDDEPLRFWRYLITAVRSVSDAAGSAALQRLLSPGTDPLEEAVPTLLNDLTGSPERYVLVLDDFHTLRNGELHEQVEYFVSYLPPNVRLVLAGRQDPPLPVARLRARGQLTELRADDLRFDRSDAAAMLTALVAAPIDDRLADDALARSEGWAAGLQLTGLALRGRTEGVRRQDAPEPDRYVLDYFAAEVLPELTAAESDLLVATSGLERLSGALCDVALDTTGSAAVLDRLERACLFVTTLDGRREWYRCHQLFRQALVHAAPAAAAADRQLVVLRRAAGWFVDHGLQDEAVHCLLRAGDGPGAASLLATQQNWFFDHGLTGSYLALGDALPRSPVGPGLALGLAYAAEACGRRDRIGPWLDACEAVLDAGPPPAGWRDSRAALLMMRGLIGTPADRTTEALALIRTAVDLERVAGESEPRTALLALGAALERDGQFGPAVDVLTRLWDARDHSGWSDGVVLQLAGLLGFALLRLGRSTEVELLLRDALPLASRADAEWRVADSSAAMLRLVQARSAYVQGRHTQARDLLVRAGDAGGASRVATQVVRRVFLADAELACGSRADARAALAEAREIADNEAINPPVRAMLEHAENRLGRGAARTAIRSGALVEPLTDRELAILRALAGSASRREIGAALYLSINTIKAYSKSLYRKLGVNSRSAAVATGRELGLI</sequence>
<gene>
    <name evidence="5" type="ORF">GCM10022236_17220</name>
</gene>
<dbReference type="SMART" id="SM00421">
    <property type="entry name" value="HTH_LUXR"/>
    <property type="match status" value="1"/>
</dbReference>
<evidence type="ECO:0000256" key="3">
    <source>
        <dbReference type="ARBA" id="ARBA00023163"/>
    </source>
</evidence>
<dbReference type="InterPro" id="IPR059106">
    <property type="entry name" value="WHD_MalT"/>
</dbReference>
<name>A0ABP6ZPG7_9ACTN</name>
<dbReference type="PROSITE" id="PS50043">
    <property type="entry name" value="HTH_LUXR_2"/>
    <property type="match status" value="1"/>
</dbReference>
<dbReference type="Gene3D" id="3.40.50.300">
    <property type="entry name" value="P-loop containing nucleotide triphosphate hydrolases"/>
    <property type="match status" value="1"/>
</dbReference>
<dbReference type="Gene3D" id="1.25.40.10">
    <property type="entry name" value="Tetratricopeptide repeat domain"/>
    <property type="match status" value="1"/>
</dbReference>
<dbReference type="Pfam" id="PF00196">
    <property type="entry name" value="GerE"/>
    <property type="match status" value="1"/>
</dbReference>
<dbReference type="PANTHER" id="PTHR44688:SF16">
    <property type="entry name" value="DNA-BINDING TRANSCRIPTIONAL ACTIVATOR DEVR_DOSR"/>
    <property type="match status" value="1"/>
</dbReference>
<dbReference type="PANTHER" id="PTHR44688">
    <property type="entry name" value="DNA-BINDING TRANSCRIPTIONAL ACTIVATOR DEVR_DOSR"/>
    <property type="match status" value="1"/>
</dbReference>
<dbReference type="InterPro" id="IPR016032">
    <property type="entry name" value="Sig_transdc_resp-reg_C-effctor"/>
</dbReference>
<dbReference type="SUPFAM" id="SSF52540">
    <property type="entry name" value="P-loop containing nucleoside triphosphate hydrolases"/>
    <property type="match status" value="1"/>
</dbReference>
<dbReference type="SUPFAM" id="SSF46894">
    <property type="entry name" value="C-terminal effector domain of the bipartite response regulators"/>
    <property type="match status" value="1"/>
</dbReference>
<evidence type="ECO:0000313" key="5">
    <source>
        <dbReference type="EMBL" id="GAA3615699.1"/>
    </source>
</evidence>
<dbReference type="Gene3D" id="1.10.10.10">
    <property type="entry name" value="Winged helix-like DNA-binding domain superfamily/Winged helix DNA-binding domain"/>
    <property type="match status" value="1"/>
</dbReference>
<keyword evidence="2" id="KW-0238">DNA-binding</keyword>
<keyword evidence="1" id="KW-0805">Transcription regulation</keyword>
<dbReference type="RefSeq" id="WP_344803404.1">
    <property type="nucleotide sequence ID" value="NZ_BAABAB010000010.1"/>
</dbReference>
<keyword evidence="6" id="KW-1185">Reference proteome</keyword>
<reference evidence="6" key="1">
    <citation type="journal article" date="2019" name="Int. J. Syst. Evol. Microbiol.">
        <title>The Global Catalogue of Microorganisms (GCM) 10K type strain sequencing project: providing services to taxonomists for standard genome sequencing and annotation.</title>
        <authorList>
            <consortium name="The Broad Institute Genomics Platform"/>
            <consortium name="The Broad Institute Genome Sequencing Center for Infectious Disease"/>
            <person name="Wu L."/>
            <person name="Ma J."/>
        </authorList>
    </citation>
    <scope>NUCLEOTIDE SEQUENCE [LARGE SCALE GENOMIC DNA]</scope>
    <source>
        <strain evidence="6">JCM 16929</strain>
    </source>
</reference>
<dbReference type="InterPro" id="IPR027417">
    <property type="entry name" value="P-loop_NTPase"/>
</dbReference>
<dbReference type="InterPro" id="IPR000792">
    <property type="entry name" value="Tscrpt_reg_LuxR_C"/>
</dbReference>
<comment type="caution">
    <text evidence="5">The sequence shown here is derived from an EMBL/GenBank/DDBJ whole genome shotgun (WGS) entry which is preliminary data.</text>
</comment>
<dbReference type="InterPro" id="IPR036388">
    <property type="entry name" value="WH-like_DNA-bd_sf"/>
</dbReference>
<dbReference type="InterPro" id="IPR011990">
    <property type="entry name" value="TPR-like_helical_dom_sf"/>
</dbReference>
<keyword evidence="3" id="KW-0804">Transcription</keyword>
<proteinExistence type="predicted"/>
<dbReference type="SUPFAM" id="SSF48452">
    <property type="entry name" value="TPR-like"/>
    <property type="match status" value="1"/>
</dbReference>
<evidence type="ECO:0000259" key="4">
    <source>
        <dbReference type="PROSITE" id="PS50043"/>
    </source>
</evidence>